<evidence type="ECO:0000313" key="2">
    <source>
        <dbReference type="EMBL" id="VAV97753.1"/>
    </source>
</evidence>
<name>A0A3B0SMX8_9ZZZZ</name>
<proteinExistence type="predicted"/>
<dbReference type="AlphaFoldDB" id="A0A3B0SMX8"/>
<gene>
    <name evidence="2" type="ORF">MNBD_ALPHA01-277</name>
</gene>
<reference evidence="2" key="1">
    <citation type="submission" date="2018-06" db="EMBL/GenBank/DDBJ databases">
        <authorList>
            <person name="Zhirakovskaya E."/>
        </authorList>
    </citation>
    <scope>NUCLEOTIDE SEQUENCE</scope>
</reference>
<dbReference type="InterPro" id="IPR017853">
    <property type="entry name" value="GH"/>
</dbReference>
<dbReference type="InterPro" id="IPR045857">
    <property type="entry name" value="O16G_dom_2"/>
</dbReference>
<dbReference type="SUPFAM" id="SSF51445">
    <property type="entry name" value="(Trans)glycosidases"/>
    <property type="match status" value="1"/>
</dbReference>
<dbReference type="EMBL" id="UOEJ01000092">
    <property type="protein sequence ID" value="VAV97753.1"/>
    <property type="molecule type" value="Genomic_DNA"/>
</dbReference>
<keyword evidence="2" id="KW-0378">Hydrolase</keyword>
<evidence type="ECO:0000259" key="1">
    <source>
        <dbReference type="SMART" id="SM00642"/>
    </source>
</evidence>
<dbReference type="GO" id="GO:0004556">
    <property type="term" value="F:alpha-amylase activity"/>
    <property type="evidence" value="ECO:0007669"/>
    <property type="project" value="TreeGrafter"/>
</dbReference>
<dbReference type="SMART" id="SM00642">
    <property type="entry name" value="Aamy"/>
    <property type="match status" value="1"/>
</dbReference>
<organism evidence="2">
    <name type="scientific">hydrothermal vent metagenome</name>
    <dbReference type="NCBI Taxonomy" id="652676"/>
    <lineage>
        <taxon>unclassified sequences</taxon>
        <taxon>metagenomes</taxon>
        <taxon>ecological metagenomes</taxon>
    </lineage>
</organism>
<feature type="domain" description="Glycosyl hydrolase family 13 catalytic" evidence="1">
    <location>
        <begin position="17"/>
        <end position="400"/>
    </location>
</feature>
<accession>A0A3B0SMX8</accession>
<dbReference type="InterPro" id="IPR006047">
    <property type="entry name" value="GH13_cat_dom"/>
</dbReference>
<keyword evidence="2" id="KW-0326">Glycosidase</keyword>
<protein>
    <submittedName>
        <fullName evidence="2">Trehalose-6-phosphate hydrolase</fullName>
        <ecNumber evidence="2">3.2.1.93</ecNumber>
    </submittedName>
</protein>
<sequence length="538" mass="61363">MLSETKYNWWQDTIFYEVYIASFQDGNGDGIGDFNGLTSRLDYLQELGVNGLWVTPFYPSPKVDNGYDISDHCDVDPSFGDLADFDHFIDQAHQRNIRVIIDVVLNHVSTEHFWFRAALSDPKGKYRDYFFFRDRPNGWESFFGGSAWHKEPGGNQLYYHKFASEQADLNWQNPAVKDDMLAMLKFWLDRGVDGFRFDVINFLCCDGIGAENPCDDDGQQIHLNDIDQPGIYDCLAEICGYVRDYGHRAGKTYFLVGEVGHEDLTGLAPYQRDDLLDVVFNFNLGSMAEFDIGKVHDQLVAMEERLDGLPTIFFNSHDMARSMSRLCHDDESQAAALAALTLTAKGISFLYFGEEIGLPSFIPDSIDDIRDIQAINHYHLARAEGKTDRQAYDRALENCRDKSRLYMQWNGDKFSGFSSSTPWIGGSDVENLPNVACQINDDDSLWHWYRKLIKLRRDNPALMAGDYDDLSLCDNILSISRRWQDQIIHILINFGGEEHPVIHNDSRDILAGRGVDINAPLKLSPYGILITREQINVC</sequence>
<dbReference type="EC" id="3.2.1.93" evidence="2"/>
<dbReference type="Pfam" id="PF00128">
    <property type="entry name" value="Alpha-amylase"/>
    <property type="match status" value="1"/>
</dbReference>
<dbReference type="PANTHER" id="PTHR10357:SF179">
    <property type="entry name" value="NEUTRAL AND BASIC AMINO ACID TRANSPORT PROTEIN RBAT"/>
    <property type="match status" value="1"/>
</dbReference>
<dbReference type="PANTHER" id="PTHR10357">
    <property type="entry name" value="ALPHA-AMYLASE FAMILY MEMBER"/>
    <property type="match status" value="1"/>
</dbReference>
<dbReference type="GO" id="GO:0009313">
    <property type="term" value="P:oligosaccharide catabolic process"/>
    <property type="evidence" value="ECO:0007669"/>
    <property type="project" value="TreeGrafter"/>
</dbReference>
<dbReference type="Gene3D" id="3.90.400.10">
    <property type="entry name" value="Oligo-1,6-glucosidase, Domain 2"/>
    <property type="match status" value="1"/>
</dbReference>
<dbReference type="GO" id="GO:0008788">
    <property type="term" value="F:alpha,alpha-phosphotrehalase activity"/>
    <property type="evidence" value="ECO:0007669"/>
    <property type="project" value="UniProtKB-EC"/>
</dbReference>
<dbReference type="Gene3D" id="3.20.20.80">
    <property type="entry name" value="Glycosidases"/>
    <property type="match status" value="1"/>
</dbReference>